<dbReference type="KEGG" id="muc:MuYL_2820"/>
<reference evidence="1 2" key="1">
    <citation type="submission" date="2017-08" db="EMBL/GenBank/DDBJ databases">
        <title>Complete genome sequence of Mucilaginibacter sp. strain BJC16-A31.</title>
        <authorList>
            <consortium name="Henan University of Science and Technology"/>
            <person name="You X."/>
        </authorList>
    </citation>
    <scope>NUCLEOTIDE SEQUENCE [LARGE SCALE GENOMIC DNA]</scope>
    <source>
        <strain evidence="1 2">BJC16-A31</strain>
    </source>
</reference>
<gene>
    <name evidence="1" type="ORF">MuYL_2820</name>
</gene>
<evidence type="ECO:0000313" key="1">
    <source>
        <dbReference type="EMBL" id="ASU34707.1"/>
    </source>
</evidence>
<sequence length="40" mass="4538">MSSETANKINKLIAKLFNLRPAYTPVPVKVKSQHPAFKNR</sequence>
<accession>A0A223NXW0</accession>
<keyword evidence="2" id="KW-1185">Reference proteome</keyword>
<dbReference type="Proteomes" id="UP000215002">
    <property type="component" value="Chromosome"/>
</dbReference>
<protein>
    <submittedName>
        <fullName evidence="1">Uncharacterized protein</fullName>
    </submittedName>
</protein>
<dbReference type="AlphaFoldDB" id="A0A223NXW0"/>
<organism evidence="1 2">
    <name type="scientific">Mucilaginibacter xinganensis</name>
    <dbReference type="NCBI Taxonomy" id="1234841"/>
    <lineage>
        <taxon>Bacteria</taxon>
        <taxon>Pseudomonadati</taxon>
        <taxon>Bacteroidota</taxon>
        <taxon>Sphingobacteriia</taxon>
        <taxon>Sphingobacteriales</taxon>
        <taxon>Sphingobacteriaceae</taxon>
        <taxon>Mucilaginibacter</taxon>
    </lineage>
</organism>
<name>A0A223NXW0_9SPHI</name>
<proteinExistence type="predicted"/>
<evidence type="ECO:0000313" key="2">
    <source>
        <dbReference type="Proteomes" id="UP000215002"/>
    </source>
</evidence>
<dbReference type="EMBL" id="CP022743">
    <property type="protein sequence ID" value="ASU34707.1"/>
    <property type="molecule type" value="Genomic_DNA"/>
</dbReference>